<dbReference type="Pfam" id="PF00155">
    <property type="entry name" value="Aminotran_1_2"/>
    <property type="match status" value="1"/>
</dbReference>
<sequence>MSNSCQLVFPSHIERLPRYRPAADLAVVSETSAEPLVNLASNENPYGTNPGFADALNEITRFNLAEYPDPDALRLKTAIAAKNHVSIDQLIIANGSDELIDLSARTLLAPGTNAIFDEYSFVAYRKATYLAGATGVSVRPSGWNADLNEMLRVIDTNTRMIFLANPSNPTPGFISTAEFDSFISRVPATVLVVLDEAYIDFVEPNERIDCKLLLQSRSNVFITRTFSKAYGLAGVRVGYGIGSPTLINMMNRIRQPFSVGVLPQLAAVNALANEGFVNETRAKNIEQKARLSEGLSDLGIEHAASKGNFIIVKLRAPSAAHEALQAKRILVRRLASYGLSDWLRLTIGTESQNRIVLDAFRTLTQQAN</sequence>
<dbReference type="Gene3D" id="3.40.640.10">
    <property type="entry name" value="Type I PLP-dependent aspartate aminotransferase-like (Major domain)"/>
    <property type="match status" value="1"/>
</dbReference>
<dbReference type="SUPFAM" id="SSF53383">
    <property type="entry name" value="PLP-dependent transferases"/>
    <property type="match status" value="1"/>
</dbReference>
<dbReference type="CDD" id="cd00609">
    <property type="entry name" value="AAT_like"/>
    <property type="match status" value="1"/>
</dbReference>
<evidence type="ECO:0000259" key="10">
    <source>
        <dbReference type="Pfam" id="PF00155"/>
    </source>
</evidence>
<keyword evidence="11" id="KW-0614">Plasmid</keyword>
<protein>
    <recommendedName>
        <fullName evidence="9">Histidinol-phosphate aminotransferase</fullName>
        <ecNumber evidence="9">2.6.1.9</ecNumber>
    </recommendedName>
    <alternativeName>
        <fullName evidence="9">Imidazole acetol-phosphate transaminase</fullName>
    </alternativeName>
</protein>
<dbReference type="UniPathway" id="UPA00031">
    <property type="reaction ID" value="UER00012"/>
</dbReference>
<evidence type="ECO:0000256" key="5">
    <source>
        <dbReference type="ARBA" id="ARBA00022576"/>
    </source>
</evidence>
<dbReference type="RefSeq" id="WP_012655087.1">
    <property type="nucleotide sequence ID" value="NC_011991.1"/>
</dbReference>
<dbReference type="HAMAP" id="MF_01023">
    <property type="entry name" value="HisC_aminotrans_2"/>
    <property type="match status" value="1"/>
</dbReference>
<dbReference type="InterPro" id="IPR004839">
    <property type="entry name" value="Aminotransferase_I/II_large"/>
</dbReference>
<dbReference type="EMBL" id="CP000635">
    <property type="protein sequence ID" value="ACM39327.1"/>
    <property type="molecule type" value="Genomic_DNA"/>
</dbReference>
<comment type="similarity">
    <text evidence="3 9">Belongs to the class-II pyridoxal-phosphate-dependent aminotransferase family. Histidinol-phosphate aminotransferase subfamily.</text>
</comment>
<geneLocation type="plasmid" evidence="11 12">
    <name>pAtS4b</name>
</geneLocation>
<keyword evidence="6 9" id="KW-0808">Transferase</keyword>
<feature type="modified residue" description="N6-(pyridoxal phosphate)lysine" evidence="9">
    <location>
        <position position="228"/>
    </location>
</feature>
<dbReference type="PANTHER" id="PTHR43643:SF3">
    <property type="entry name" value="HISTIDINOL-PHOSPHATE AMINOTRANSFERASE"/>
    <property type="match status" value="1"/>
</dbReference>
<comment type="catalytic activity">
    <reaction evidence="8 9">
        <text>L-histidinol phosphate + 2-oxoglutarate = 3-(imidazol-4-yl)-2-oxopropyl phosphate + L-glutamate</text>
        <dbReference type="Rhea" id="RHEA:23744"/>
        <dbReference type="ChEBI" id="CHEBI:16810"/>
        <dbReference type="ChEBI" id="CHEBI:29985"/>
        <dbReference type="ChEBI" id="CHEBI:57766"/>
        <dbReference type="ChEBI" id="CHEBI:57980"/>
        <dbReference type="EC" id="2.6.1.9"/>
    </reaction>
</comment>
<evidence type="ECO:0000256" key="2">
    <source>
        <dbReference type="ARBA" id="ARBA00005011"/>
    </source>
</evidence>
<dbReference type="NCBIfam" id="TIGR01141">
    <property type="entry name" value="hisC"/>
    <property type="match status" value="1"/>
</dbReference>
<feature type="domain" description="Aminotransferase class I/classII large" evidence="10">
    <location>
        <begin position="35"/>
        <end position="360"/>
    </location>
</feature>
<keyword evidence="12" id="KW-1185">Reference proteome</keyword>
<evidence type="ECO:0000313" key="12">
    <source>
        <dbReference type="Proteomes" id="UP000001596"/>
    </source>
</evidence>
<dbReference type="InterPro" id="IPR005861">
    <property type="entry name" value="HisP_aminotrans"/>
</dbReference>
<dbReference type="InterPro" id="IPR050106">
    <property type="entry name" value="HistidinolP_aminotransfase"/>
</dbReference>
<gene>
    <name evidence="9 11" type="primary">hisC</name>
    <name evidence="11" type="ordered locus">Avi_9607</name>
</gene>
<dbReference type="Gene3D" id="3.90.1150.10">
    <property type="entry name" value="Aspartate Aminotransferase, domain 1"/>
    <property type="match status" value="1"/>
</dbReference>
<dbReference type="InterPro" id="IPR001917">
    <property type="entry name" value="Aminotrans_II_pyridoxalP_BS"/>
</dbReference>
<dbReference type="HOGENOM" id="CLU_017584_3_3_5"/>
<dbReference type="InterPro" id="IPR015424">
    <property type="entry name" value="PyrdxlP-dep_Trfase"/>
</dbReference>
<dbReference type="GO" id="GO:0004400">
    <property type="term" value="F:histidinol-phosphate transaminase activity"/>
    <property type="evidence" value="ECO:0007669"/>
    <property type="project" value="UniProtKB-UniRule"/>
</dbReference>
<dbReference type="AlphaFoldDB" id="B9K379"/>
<keyword evidence="7 9" id="KW-0663">Pyridoxal phosphate</keyword>
<keyword evidence="9" id="KW-0368">Histidine biosynthesis</keyword>
<evidence type="ECO:0000256" key="8">
    <source>
        <dbReference type="ARBA" id="ARBA00047481"/>
    </source>
</evidence>
<evidence type="ECO:0000256" key="9">
    <source>
        <dbReference type="HAMAP-Rule" id="MF_01023"/>
    </source>
</evidence>
<dbReference type="Proteomes" id="UP000001596">
    <property type="component" value="Plasmid pAtS4b"/>
</dbReference>
<evidence type="ECO:0000256" key="7">
    <source>
        <dbReference type="ARBA" id="ARBA00022898"/>
    </source>
</evidence>
<comment type="pathway">
    <text evidence="2 9">Amino-acid biosynthesis; L-histidine biosynthesis; L-histidine from 5-phospho-alpha-D-ribose 1-diphosphate: step 7/9.</text>
</comment>
<keyword evidence="9" id="KW-0028">Amino-acid biosynthesis</keyword>
<comment type="cofactor">
    <cofactor evidence="1 9">
        <name>pyridoxal 5'-phosphate</name>
        <dbReference type="ChEBI" id="CHEBI:597326"/>
    </cofactor>
</comment>
<dbReference type="GO" id="GO:0000105">
    <property type="term" value="P:L-histidine biosynthetic process"/>
    <property type="evidence" value="ECO:0007669"/>
    <property type="project" value="UniProtKB-UniRule"/>
</dbReference>
<evidence type="ECO:0000313" key="11">
    <source>
        <dbReference type="EMBL" id="ACM39327.1"/>
    </source>
</evidence>
<dbReference type="PANTHER" id="PTHR43643">
    <property type="entry name" value="HISTIDINOL-PHOSPHATE AMINOTRANSFERASE 2"/>
    <property type="match status" value="1"/>
</dbReference>
<name>B9K379_ALLAM</name>
<dbReference type="InterPro" id="IPR015421">
    <property type="entry name" value="PyrdxlP-dep_Trfase_major"/>
</dbReference>
<comment type="subunit">
    <text evidence="4 9">Homodimer.</text>
</comment>
<dbReference type="EC" id="2.6.1.9" evidence="9"/>
<proteinExistence type="inferred from homology"/>
<reference evidence="11 12" key="1">
    <citation type="journal article" date="2009" name="J. Bacteriol.">
        <title>Genome sequences of three Agrobacterium biovars help elucidate the evolution of multichromosome genomes in bacteria.</title>
        <authorList>
            <person name="Slater S.C."/>
            <person name="Goldman B.S."/>
            <person name="Goodner B."/>
            <person name="Setubal J.C."/>
            <person name="Farrand S.K."/>
            <person name="Nester E.W."/>
            <person name="Burr T.J."/>
            <person name="Banta L."/>
            <person name="Dickerman A.W."/>
            <person name="Paulsen I."/>
            <person name="Otten L."/>
            <person name="Suen G."/>
            <person name="Welch R."/>
            <person name="Almeida N.F."/>
            <person name="Arnold F."/>
            <person name="Burton O.T."/>
            <person name="Du Z."/>
            <person name="Ewing A."/>
            <person name="Godsy E."/>
            <person name="Heisel S."/>
            <person name="Houmiel K.L."/>
            <person name="Jhaveri J."/>
            <person name="Lu J."/>
            <person name="Miller N.M."/>
            <person name="Norton S."/>
            <person name="Chen Q."/>
            <person name="Phoolcharoen W."/>
            <person name="Ohlin V."/>
            <person name="Ondrusek D."/>
            <person name="Pride N."/>
            <person name="Stricklin S.L."/>
            <person name="Sun J."/>
            <person name="Wheeler C."/>
            <person name="Wilson L."/>
            <person name="Zhu H."/>
            <person name="Wood D.W."/>
        </authorList>
    </citation>
    <scope>NUCLEOTIDE SEQUENCE [LARGE SCALE GENOMIC DNA]</scope>
    <source>
        <strain evidence="12">S4 / ATCC BAA-846</strain>
        <plasmid evidence="11 12">pAtS4b</plasmid>
    </source>
</reference>
<accession>B9K379</accession>
<evidence type="ECO:0000256" key="3">
    <source>
        <dbReference type="ARBA" id="ARBA00007970"/>
    </source>
</evidence>
<evidence type="ECO:0000256" key="6">
    <source>
        <dbReference type="ARBA" id="ARBA00022679"/>
    </source>
</evidence>
<organism evidence="11 12">
    <name type="scientific">Allorhizobium ampelinum (strain ATCC BAA-846 / DSM 112012 / S4)</name>
    <name type="common">Agrobacterium vitis (strain S4)</name>
    <dbReference type="NCBI Taxonomy" id="311402"/>
    <lineage>
        <taxon>Bacteria</taxon>
        <taxon>Pseudomonadati</taxon>
        <taxon>Pseudomonadota</taxon>
        <taxon>Alphaproteobacteria</taxon>
        <taxon>Hyphomicrobiales</taxon>
        <taxon>Rhizobiaceae</taxon>
        <taxon>Rhizobium/Agrobacterium group</taxon>
        <taxon>Allorhizobium</taxon>
        <taxon>Allorhizobium ampelinum</taxon>
    </lineage>
</organism>
<dbReference type="KEGG" id="avi:Avi_9607"/>
<dbReference type="InterPro" id="IPR015422">
    <property type="entry name" value="PyrdxlP-dep_Trfase_small"/>
</dbReference>
<dbReference type="PROSITE" id="PS00599">
    <property type="entry name" value="AA_TRANSFER_CLASS_2"/>
    <property type="match status" value="1"/>
</dbReference>
<keyword evidence="5 9" id="KW-0032">Aminotransferase</keyword>
<evidence type="ECO:0000256" key="1">
    <source>
        <dbReference type="ARBA" id="ARBA00001933"/>
    </source>
</evidence>
<evidence type="ECO:0000256" key="4">
    <source>
        <dbReference type="ARBA" id="ARBA00011738"/>
    </source>
</evidence>
<dbReference type="GO" id="GO:0030170">
    <property type="term" value="F:pyridoxal phosphate binding"/>
    <property type="evidence" value="ECO:0007669"/>
    <property type="project" value="InterPro"/>
</dbReference>